<evidence type="ECO:0000313" key="1">
    <source>
        <dbReference type="EMBL" id="MCZ0666476.1"/>
    </source>
</evidence>
<reference evidence="1" key="1">
    <citation type="submission" date="2022-11" db="EMBL/GenBank/DDBJ databases">
        <title>Temperate bacteriophages infecting mucin-degrading bacterium Ruminococcus gnavus from the human gut.</title>
        <authorList>
            <person name="Buttimer C."/>
        </authorList>
    </citation>
    <scope>NUCLEOTIDE SEQUENCE</scope>
    <source>
        <strain evidence="1">CCUG 49994</strain>
    </source>
</reference>
<sequence>MKAYGQITLTVVNDGEQGNPGTPALNVVVANESQSIPCTNAGLVSKQMLLEIPFTGYEGFTKIACEVTVGELPSGISHTVENATPEKDGKVILNVAKNATLGGADILNGVINLTFTLKGQSVVKQFSWTKTKDGANGSARVYMLQPSTLIVKKLSGDKFSPEAVTFSGFYKDGNAAATNEYSGRFIIERSINGTTFETVYTSSKDEAISIYKVQKDDAAIKCTLCASGSITNKLDYQTVTVLNDGSNTNSGGVNLVEETNRGDKNWRWNMEVGDYTTSAESSNKINCAKLTRGSLAQSGWSYILYSKIMPEKYKPDEDYMISFDVKSNVTTSINAYLCDENSVKNTNDIGETYTAIKNEIVKDEWKQCIFQVRTKKTLLSTRQQVLYLTDMDSKPNTYYMFKNLQIERGTIVTDWKPAPEDVKNDVSSLEETIITKIGLEVDNLNKKISAKVDQTKFNQYIGENGEIITGITDKVNNVQIDLEGINTEVSKVQSTLDKKADGSTVQTLSQEFSAFKQSTEGFQQTVEKNYITKKGLSEELKKNASFTISLTNDNHIIPTDSTGENGNYSGCETTVSAVFGSELVTENCTFTQLPSQGVTGNWNPKTFTYTVTNMTTDTGYVDITAKYSVTISDKQEIRSDTKRFVLSKRKDVENTVVYTLQSSDTIIKKLTDNTFDPKTIKFSSFYREGNLSQKKYNGAFQILESDGGVFTEKYFSSVKQSEIVYTPKSDNVTKIQCVLYKELDKTDELDRYTINVISDQTVDIGCRNLIRNSKDLIFNSYGLVKI</sequence>
<dbReference type="AlphaFoldDB" id="A0A9Q4EWW0"/>
<accession>A0A9Q4EWW0</accession>
<evidence type="ECO:0000313" key="2">
    <source>
        <dbReference type="Proteomes" id="UP001079535"/>
    </source>
</evidence>
<dbReference type="EMBL" id="JAPRAY010000003">
    <property type="protein sequence ID" value="MCZ0666476.1"/>
    <property type="molecule type" value="Genomic_DNA"/>
</dbReference>
<proteinExistence type="predicted"/>
<comment type="caution">
    <text evidence="1">The sequence shown here is derived from an EMBL/GenBank/DDBJ whole genome shotgun (WGS) entry which is preliminary data.</text>
</comment>
<gene>
    <name evidence="1" type="ORF">OZZ17_02850</name>
</gene>
<protein>
    <submittedName>
        <fullName evidence="1">Uncharacterized protein</fullName>
    </submittedName>
</protein>
<name>A0A9Q4EWW0_MEDGN</name>
<dbReference type="Proteomes" id="UP001079535">
    <property type="component" value="Unassembled WGS sequence"/>
</dbReference>
<dbReference type="RefSeq" id="WP_268803335.1">
    <property type="nucleotide sequence ID" value="NZ_JAPRAY010000003.1"/>
</dbReference>
<organism evidence="1 2">
    <name type="scientific">Mediterraneibacter gnavus</name>
    <name type="common">Ruminococcus gnavus</name>
    <dbReference type="NCBI Taxonomy" id="33038"/>
    <lineage>
        <taxon>Bacteria</taxon>
        <taxon>Bacillati</taxon>
        <taxon>Bacillota</taxon>
        <taxon>Clostridia</taxon>
        <taxon>Lachnospirales</taxon>
        <taxon>Lachnospiraceae</taxon>
        <taxon>Mediterraneibacter</taxon>
    </lineage>
</organism>